<evidence type="ECO:0000313" key="2">
    <source>
        <dbReference type="Proteomes" id="UP000248090"/>
    </source>
</evidence>
<reference evidence="1 2" key="1">
    <citation type="submission" date="2015-03" db="EMBL/GenBank/DDBJ databases">
        <authorList>
            <person name="Krishnan R."/>
            <person name="Midha S."/>
            <person name="Patil P.B."/>
            <person name="Rameshkumar N."/>
        </authorList>
    </citation>
    <scope>NUCLEOTIDE SEQUENCE [LARGE SCALE GENOMIC DNA]</scope>
    <source>
        <strain evidence="1 2">L1E11</strain>
    </source>
</reference>
<protein>
    <submittedName>
        <fullName evidence="1">Uncharacterized protein</fullName>
    </submittedName>
</protein>
<accession>A0ABX5LXR3</accession>
<comment type="caution">
    <text evidence="1">The sequence shown here is derived from an EMBL/GenBank/DDBJ whole genome shotgun (WGS) entry which is preliminary data.</text>
</comment>
<evidence type="ECO:0000313" key="1">
    <source>
        <dbReference type="EMBL" id="PXF31404.1"/>
    </source>
</evidence>
<gene>
    <name evidence="1" type="ORF">WH50_10015</name>
</gene>
<dbReference type="EMBL" id="LAPT01000042">
    <property type="protein sequence ID" value="PXF31404.1"/>
    <property type="molecule type" value="Genomic_DNA"/>
</dbReference>
<name>A0ABX5LXR3_9GAMM</name>
<organism evidence="1 2">
    <name type="scientific">Pokkaliibacter plantistimulans</name>
    <dbReference type="NCBI Taxonomy" id="1635171"/>
    <lineage>
        <taxon>Bacteria</taxon>
        <taxon>Pseudomonadati</taxon>
        <taxon>Pseudomonadota</taxon>
        <taxon>Gammaproteobacteria</taxon>
        <taxon>Oceanospirillales</taxon>
        <taxon>Balneatrichaceae</taxon>
        <taxon>Pokkaliibacter</taxon>
    </lineage>
</organism>
<dbReference type="Proteomes" id="UP000248090">
    <property type="component" value="Unassembled WGS sequence"/>
</dbReference>
<sequence length="85" mass="9621">MDGVSGSKTFIFSSEFLHLKFAKLLCQCMEMIKSTVIESVMRFRALLALVFMYTFSEATVLARGTMPLNKLPHSEKLLAALLIFR</sequence>
<proteinExistence type="predicted"/>
<keyword evidence="2" id="KW-1185">Reference proteome</keyword>